<evidence type="ECO:0000256" key="1">
    <source>
        <dbReference type="SAM" id="SignalP"/>
    </source>
</evidence>
<accession>A0A2P2NPY2</accession>
<keyword evidence="1" id="KW-0732">Signal</keyword>
<dbReference type="EMBL" id="GGEC01064074">
    <property type="protein sequence ID" value="MBX44558.1"/>
    <property type="molecule type" value="Transcribed_RNA"/>
</dbReference>
<proteinExistence type="predicted"/>
<dbReference type="AlphaFoldDB" id="A0A2P2NPY2"/>
<name>A0A2P2NPY2_RHIMU</name>
<reference evidence="2" key="1">
    <citation type="submission" date="2018-02" db="EMBL/GenBank/DDBJ databases">
        <title>Rhizophora mucronata_Transcriptome.</title>
        <authorList>
            <person name="Meera S.P."/>
            <person name="Sreeshan A."/>
            <person name="Augustine A."/>
        </authorList>
    </citation>
    <scope>NUCLEOTIDE SEQUENCE</scope>
    <source>
        <tissue evidence="2">Leaf</tissue>
    </source>
</reference>
<feature type="signal peptide" evidence="1">
    <location>
        <begin position="1"/>
        <end position="16"/>
    </location>
</feature>
<protein>
    <submittedName>
        <fullName evidence="2">Uncharacterized protein</fullName>
    </submittedName>
</protein>
<evidence type="ECO:0000313" key="2">
    <source>
        <dbReference type="EMBL" id="MBX44558.1"/>
    </source>
</evidence>
<feature type="chain" id="PRO_5015133361" evidence="1">
    <location>
        <begin position="17"/>
        <end position="54"/>
    </location>
</feature>
<organism evidence="2">
    <name type="scientific">Rhizophora mucronata</name>
    <name type="common">Asiatic mangrove</name>
    <dbReference type="NCBI Taxonomy" id="61149"/>
    <lineage>
        <taxon>Eukaryota</taxon>
        <taxon>Viridiplantae</taxon>
        <taxon>Streptophyta</taxon>
        <taxon>Embryophyta</taxon>
        <taxon>Tracheophyta</taxon>
        <taxon>Spermatophyta</taxon>
        <taxon>Magnoliopsida</taxon>
        <taxon>eudicotyledons</taxon>
        <taxon>Gunneridae</taxon>
        <taxon>Pentapetalae</taxon>
        <taxon>rosids</taxon>
        <taxon>fabids</taxon>
        <taxon>Malpighiales</taxon>
        <taxon>Rhizophoraceae</taxon>
        <taxon>Rhizophora</taxon>
    </lineage>
</organism>
<sequence>MPSMIFKLLNSCVVLTLPLFVRKFRNQQPLFHFSEQQLILYRHRRSSQLIKPII</sequence>